<organism evidence="1 2">
    <name type="scientific">Aneurinibacillus soli</name>
    <dbReference type="NCBI Taxonomy" id="1500254"/>
    <lineage>
        <taxon>Bacteria</taxon>
        <taxon>Bacillati</taxon>
        <taxon>Bacillota</taxon>
        <taxon>Bacilli</taxon>
        <taxon>Bacillales</taxon>
        <taxon>Paenibacillaceae</taxon>
        <taxon>Aneurinibacillus group</taxon>
        <taxon>Aneurinibacillus</taxon>
    </lineage>
</organism>
<keyword evidence="2" id="KW-1185">Reference proteome</keyword>
<gene>
    <name evidence="1" type="ORF">CB4_01988</name>
</gene>
<sequence length="82" mass="9478">MGMNRLRTSGGFGLLTSPTIFSLSSQVQWEEEGDTQMLKHKGFKFRLYPTEKQATLINKSIGCVRYVFNHFLAKRKEAYETK</sequence>
<dbReference type="EMBL" id="AP017312">
    <property type="protein sequence ID" value="BAU27814.1"/>
    <property type="molecule type" value="Genomic_DNA"/>
</dbReference>
<dbReference type="KEGG" id="asoc:CB4_01988"/>
<reference evidence="1 2" key="1">
    <citation type="submission" date="2015-12" db="EMBL/GenBank/DDBJ databases">
        <title>Genome sequence of Aneurinibacillus soli.</title>
        <authorList>
            <person name="Lee J.S."/>
            <person name="Lee K.C."/>
            <person name="Kim K.K."/>
            <person name="Lee B.W."/>
        </authorList>
    </citation>
    <scope>NUCLEOTIDE SEQUENCE [LARGE SCALE GENOMIC DNA]</scope>
    <source>
        <strain evidence="1 2">CB4</strain>
    </source>
</reference>
<name>A0A0U5B8A1_9BACL</name>
<dbReference type="InterPro" id="IPR021027">
    <property type="entry name" value="Transposase_put_HTH"/>
</dbReference>
<evidence type="ECO:0000313" key="2">
    <source>
        <dbReference type="Proteomes" id="UP000217696"/>
    </source>
</evidence>
<dbReference type="Pfam" id="PF12323">
    <property type="entry name" value="HTH_OrfB_IS605"/>
    <property type="match status" value="1"/>
</dbReference>
<protein>
    <submittedName>
        <fullName evidence="1">Helix-turn-helix domain protein</fullName>
    </submittedName>
</protein>
<proteinExistence type="predicted"/>
<evidence type="ECO:0000313" key="1">
    <source>
        <dbReference type="EMBL" id="BAU27814.1"/>
    </source>
</evidence>
<dbReference type="AlphaFoldDB" id="A0A0U5B8A1"/>
<accession>A0A0U5B8A1</accession>
<dbReference type="Proteomes" id="UP000217696">
    <property type="component" value="Chromosome"/>
</dbReference>